<dbReference type="GO" id="GO:0000976">
    <property type="term" value="F:transcription cis-regulatory region binding"/>
    <property type="evidence" value="ECO:0007669"/>
    <property type="project" value="TreeGrafter"/>
</dbReference>
<name>A0A3B1AEX2_9ZZZZ</name>
<dbReference type="GO" id="GO:0008270">
    <property type="term" value="F:zinc ion binding"/>
    <property type="evidence" value="ECO:0007669"/>
    <property type="project" value="TreeGrafter"/>
</dbReference>
<reference evidence="1" key="1">
    <citation type="submission" date="2018-06" db="EMBL/GenBank/DDBJ databases">
        <authorList>
            <person name="Zhirakovskaya E."/>
        </authorList>
    </citation>
    <scope>NUCLEOTIDE SEQUENCE</scope>
</reference>
<accession>A0A3B1AEX2</accession>
<dbReference type="GO" id="GO:0045892">
    <property type="term" value="P:negative regulation of DNA-templated transcription"/>
    <property type="evidence" value="ECO:0007669"/>
    <property type="project" value="TreeGrafter"/>
</dbReference>
<dbReference type="InterPro" id="IPR036388">
    <property type="entry name" value="WH-like_DNA-bd_sf"/>
</dbReference>
<dbReference type="PANTHER" id="PTHR33202">
    <property type="entry name" value="ZINC UPTAKE REGULATION PROTEIN"/>
    <property type="match status" value="1"/>
</dbReference>
<dbReference type="CDD" id="cd07153">
    <property type="entry name" value="Fur_like"/>
    <property type="match status" value="1"/>
</dbReference>
<sequence length="141" mass="15850">MVGNSDKRFGGDVGELLANHGISPTQQRRQIARIMFARPQHLSAEQILERVNTKDHQVSKATVYNTLGLFTRKGLIREVVVDPSKIFYDSNTRPHHHYFNLSTGMLSDIDGEQIALSQLPKSPDGTELEGIDIIVRLRNKS</sequence>
<dbReference type="AlphaFoldDB" id="A0A3B1AEX2"/>
<dbReference type="InterPro" id="IPR002481">
    <property type="entry name" value="FUR"/>
</dbReference>
<dbReference type="SUPFAM" id="SSF46785">
    <property type="entry name" value="Winged helix' DNA-binding domain"/>
    <property type="match status" value="1"/>
</dbReference>
<dbReference type="GO" id="GO:0003700">
    <property type="term" value="F:DNA-binding transcription factor activity"/>
    <property type="evidence" value="ECO:0007669"/>
    <property type="project" value="InterPro"/>
</dbReference>
<dbReference type="Gene3D" id="1.10.10.10">
    <property type="entry name" value="Winged helix-like DNA-binding domain superfamily/Winged helix DNA-binding domain"/>
    <property type="match status" value="1"/>
</dbReference>
<evidence type="ECO:0000313" key="1">
    <source>
        <dbReference type="EMBL" id="VAX00221.1"/>
    </source>
</evidence>
<dbReference type="Pfam" id="PF01475">
    <property type="entry name" value="FUR"/>
    <property type="match status" value="1"/>
</dbReference>
<gene>
    <name evidence="1" type="ORF">MNBD_GAMMA20-1600</name>
</gene>
<organism evidence="1">
    <name type="scientific">hydrothermal vent metagenome</name>
    <dbReference type="NCBI Taxonomy" id="652676"/>
    <lineage>
        <taxon>unclassified sequences</taxon>
        <taxon>metagenomes</taxon>
        <taxon>ecological metagenomes</taxon>
    </lineage>
</organism>
<protein>
    <submittedName>
        <fullName evidence="1">Iron-responsive regulator Irr</fullName>
    </submittedName>
</protein>
<dbReference type="PANTHER" id="PTHR33202:SF7">
    <property type="entry name" value="FERRIC UPTAKE REGULATION PROTEIN"/>
    <property type="match status" value="1"/>
</dbReference>
<dbReference type="GO" id="GO:1900376">
    <property type="term" value="P:regulation of secondary metabolite biosynthetic process"/>
    <property type="evidence" value="ECO:0007669"/>
    <property type="project" value="TreeGrafter"/>
</dbReference>
<dbReference type="InterPro" id="IPR036390">
    <property type="entry name" value="WH_DNA-bd_sf"/>
</dbReference>
<proteinExistence type="predicted"/>
<dbReference type="EMBL" id="UOFU01000195">
    <property type="protein sequence ID" value="VAX00221.1"/>
    <property type="molecule type" value="Genomic_DNA"/>
</dbReference>